<protein>
    <submittedName>
        <fullName evidence="1">Uncharacterized protein</fullName>
    </submittedName>
</protein>
<dbReference type="EMBL" id="KN880523">
    <property type="protein sequence ID" value="KIY67554.1"/>
    <property type="molecule type" value="Genomic_DNA"/>
</dbReference>
<evidence type="ECO:0000313" key="2">
    <source>
        <dbReference type="Proteomes" id="UP000054007"/>
    </source>
</evidence>
<evidence type="ECO:0000313" key="1">
    <source>
        <dbReference type="EMBL" id="KIY67554.1"/>
    </source>
</evidence>
<dbReference type="OrthoDB" id="2533496at2759"/>
<gene>
    <name evidence="1" type="ORF">CYLTODRAFT_290244</name>
</gene>
<organism evidence="1 2">
    <name type="scientific">Cylindrobasidium torrendii FP15055 ss-10</name>
    <dbReference type="NCBI Taxonomy" id="1314674"/>
    <lineage>
        <taxon>Eukaryota</taxon>
        <taxon>Fungi</taxon>
        <taxon>Dikarya</taxon>
        <taxon>Basidiomycota</taxon>
        <taxon>Agaricomycotina</taxon>
        <taxon>Agaricomycetes</taxon>
        <taxon>Agaricomycetidae</taxon>
        <taxon>Agaricales</taxon>
        <taxon>Marasmiineae</taxon>
        <taxon>Physalacriaceae</taxon>
        <taxon>Cylindrobasidium</taxon>
    </lineage>
</organism>
<dbReference type="AlphaFoldDB" id="A0A0D7BBK3"/>
<proteinExistence type="predicted"/>
<name>A0A0D7BBK3_9AGAR</name>
<reference evidence="1 2" key="1">
    <citation type="journal article" date="2015" name="Fungal Genet. Biol.">
        <title>Evolution of novel wood decay mechanisms in Agaricales revealed by the genome sequences of Fistulina hepatica and Cylindrobasidium torrendii.</title>
        <authorList>
            <person name="Floudas D."/>
            <person name="Held B.W."/>
            <person name="Riley R."/>
            <person name="Nagy L.G."/>
            <person name="Koehler G."/>
            <person name="Ransdell A.S."/>
            <person name="Younus H."/>
            <person name="Chow J."/>
            <person name="Chiniquy J."/>
            <person name="Lipzen A."/>
            <person name="Tritt A."/>
            <person name="Sun H."/>
            <person name="Haridas S."/>
            <person name="LaButti K."/>
            <person name="Ohm R.A."/>
            <person name="Kues U."/>
            <person name="Blanchette R.A."/>
            <person name="Grigoriev I.V."/>
            <person name="Minto R.E."/>
            <person name="Hibbett D.S."/>
        </authorList>
    </citation>
    <scope>NUCLEOTIDE SEQUENCE [LARGE SCALE GENOMIC DNA]</scope>
    <source>
        <strain evidence="1 2">FP15055 ss-10</strain>
    </source>
</reference>
<dbReference type="Proteomes" id="UP000054007">
    <property type="component" value="Unassembled WGS sequence"/>
</dbReference>
<sequence>MAETEVQPLEINDALFCPHWKEVCTECPGFDTREENDAYLGWDPIDRQGIECEPAILTKDGTYQCKKHGTPSQLFPMPVSLQINIDISVDCNQCYNWKKILTRARAAAKKAGKK</sequence>
<keyword evidence="2" id="KW-1185">Reference proteome</keyword>
<accession>A0A0D7BBK3</accession>